<evidence type="ECO:0000313" key="2">
    <source>
        <dbReference type="EMBL" id="CAA6815245.1"/>
    </source>
</evidence>
<dbReference type="SUPFAM" id="SSF52540">
    <property type="entry name" value="P-loop containing nucleoside triphosphate hydrolases"/>
    <property type="match status" value="1"/>
</dbReference>
<organism evidence="2">
    <name type="scientific">uncultured Sulfurovum sp</name>
    <dbReference type="NCBI Taxonomy" id="269237"/>
    <lineage>
        <taxon>Bacteria</taxon>
        <taxon>Pseudomonadati</taxon>
        <taxon>Campylobacterota</taxon>
        <taxon>Epsilonproteobacteria</taxon>
        <taxon>Campylobacterales</taxon>
        <taxon>Sulfurovaceae</taxon>
        <taxon>Sulfurovum</taxon>
        <taxon>environmental samples</taxon>
    </lineage>
</organism>
<reference evidence="2" key="1">
    <citation type="submission" date="2020-01" db="EMBL/GenBank/DDBJ databases">
        <authorList>
            <person name="Meier V. D."/>
            <person name="Meier V D."/>
        </authorList>
    </citation>
    <scope>NUCLEOTIDE SEQUENCE</scope>
    <source>
        <strain evidence="2">HLG_WM_MAG_06</strain>
    </source>
</reference>
<sequence>MDDPKIFNTSAEISDAINVNEKATKTLLTSQVIPCVTTGGEHRKRYYTTQLLIEYAYQNIVNKLNLSDVSYKEAFLQKGLTSNIHKAFDSHKCKVITITNQKGGVGKTTNSVNISVALAKLGQRVLIVDMDSQAQSSRYFKKVSYKNNSILSIFEKYKINNSVDKEYIKSKIVTFNDFENESYSLDILPSEIKLAKMLELMRMSNRPDTILSKILNQIKDEYDYIIIDTPPYSGLSLEMSLVATDKVVLVSEADEFSVEGLEVTIQEINELNRNLEKKIKIDAVFVNAFSKQHNYANDALDEIMDIVLDKLKLDEEALFIVKHSPSLVRSSQANQQAIIDYKVKVKEALTVFEPMLAYAIKLILEQKLV</sequence>
<name>A0A6S6TJR9_9BACT</name>
<feature type="domain" description="AAA" evidence="1">
    <location>
        <begin position="94"/>
        <end position="281"/>
    </location>
</feature>
<dbReference type="InterPro" id="IPR027417">
    <property type="entry name" value="P-loop_NTPase"/>
</dbReference>
<dbReference type="Gene3D" id="3.40.50.300">
    <property type="entry name" value="P-loop containing nucleotide triphosphate hydrolases"/>
    <property type="match status" value="1"/>
</dbReference>
<accession>A0A6S6TJR9</accession>
<dbReference type="AlphaFoldDB" id="A0A6S6TJR9"/>
<dbReference type="InterPro" id="IPR050678">
    <property type="entry name" value="DNA_Partitioning_ATPase"/>
</dbReference>
<dbReference type="InterPro" id="IPR025669">
    <property type="entry name" value="AAA_dom"/>
</dbReference>
<proteinExistence type="predicted"/>
<dbReference type="PANTHER" id="PTHR13696:SF99">
    <property type="entry name" value="COBYRINIC ACID AC-DIAMIDE SYNTHASE"/>
    <property type="match status" value="1"/>
</dbReference>
<gene>
    <name evidence="2" type="ORF">HELGO_WM22264</name>
</gene>
<dbReference type="Pfam" id="PF13614">
    <property type="entry name" value="AAA_31"/>
    <property type="match status" value="1"/>
</dbReference>
<protein>
    <submittedName>
        <fullName evidence="2">Chromosome (Plasmid) partitioning protein ParA</fullName>
    </submittedName>
</protein>
<evidence type="ECO:0000259" key="1">
    <source>
        <dbReference type="Pfam" id="PF13614"/>
    </source>
</evidence>
<dbReference type="PANTHER" id="PTHR13696">
    <property type="entry name" value="P-LOOP CONTAINING NUCLEOSIDE TRIPHOSPHATE HYDROLASE"/>
    <property type="match status" value="1"/>
</dbReference>
<dbReference type="CDD" id="cd02042">
    <property type="entry name" value="ParAB_family"/>
    <property type="match status" value="1"/>
</dbReference>
<dbReference type="EMBL" id="CACVAP010000082">
    <property type="protein sequence ID" value="CAA6815245.1"/>
    <property type="molecule type" value="Genomic_DNA"/>
</dbReference>